<accession>A0A556N6F5</accession>
<organism evidence="1 2">
    <name type="scientific">Fluviicola chungangensis</name>
    <dbReference type="NCBI Taxonomy" id="2597671"/>
    <lineage>
        <taxon>Bacteria</taxon>
        <taxon>Pseudomonadati</taxon>
        <taxon>Bacteroidota</taxon>
        <taxon>Flavobacteriia</taxon>
        <taxon>Flavobacteriales</taxon>
        <taxon>Crocinitomicaceae</taxon>
        <taxon>Fluviicola</taxon>
    </lineage>
</organism>
<dbReference type="OrthoDB" id="1495920at2"/>
<keyword evidence="2" id="KW-1185">Reference proteome</keyword>
<gene>
    <name evidence="1" type="ORF">FO442_01060</name>
</gene>
<dbReference type="RefSeq" id="WP_144331282.1">
    <property type="nucleotide sequence ID" value="NZ_VLPL01000001.1"/>
</dbReference>
<comment type="caution">
    <text evidence="1">The sequence shown here is derived from an EMBL/GenBank/DDBJ whole genome shotgun (WGS) entry which is preliminary data.</text>
</comment>
<dbReference type="Proteomes" id="UP000316008">
    <property type="component" value="Unassembled WGS sequence"/>
</dbReference>
<evidence type="ECO:0000313" key="2">
    <source>
        <dbReference type="Proteomes" id="UP000316008"/>
    </source>
</evidence>
<dbReference type="AlphaFoldDB" id="A0A556N6F5"/>
<dbReference type="EMBL" id="VLPL01000001">
    <property type="protein sequence ID" value="TSJ47747.1"/>
    <property type="molecule type" value="Genomic_DNA"/>
</dbReference>
<protein>
    <recommendedName>
        <fullName evidence="3">Lipoprotein</fullName>
    </recommendedName>
</protein>
<sequence length="134" mass="15016">MKYSIPFILFLIAACSNVNDKQSNPNNEFRNIKVFKNKSAYSINIGDTIEIYHTTNSCCKYCQPNADKLRHLDFIGSKIVIPSKKGCDGCNWTSALMFVAKSQGVDTIKDAIIPPMSICKDTIKGLTNYIVRIK</sequence>
<reference evidence="1 2" key="1">
    <citation type="submission" date="2019-07" db="EMBL/GenBank/DDBJ databases">
        <authorList>
            <person name="Huq M.A."/>
        </authorList>
    </citation>
    <scope>NUCLEOTIDE SEQUENCE [LARGE SCALE GENOMIC DNA]</scope>
    <source>
        <strain evidence="1 2">MAH-3</strain>
    </source>
</reference>
<name>A0A556N6F5_9FLAO</name>
<evidence type="ECO:0000313" key="1">
    <source>
        <dbReference type="EMBL" id="TSJ47747.1"/>
    </source>
</evidence>
<proteinExistence type="predicted"/>
<dbReference type="PROSITE" id="PS51257">
    <property type="entry name" value="PROKAR_LIPOPROTEIN"/>
    <property type="match status" value="1"/>
</dbReference>
<evidence type="ECO:0008006" key="3">
    <source>
        <dbReference type="Google" id="ProtNLM"/>
    </source>
</evidence>